<dbReference type="EMBL" id="JAAXLJ010000019">
    <property type="protein sequence ID" value="NLR19189.1"/>
    <property type="molecule type" value="Genomic_DNA"/>
</dbReference>
<evidence type="ECO:0000256" key="7">
    <source>
        <dbReference type="HAMAP-Rule" id="MF_01928"/>
    </source>
</evidence>
<comment type="caution">
    <text evidence="10">The sequence shown here is derived from an EMBL/GenBank/DDBJ whole genome shotgun (WGS) entry which is preliminary data.</text>
</comment>
<evidence type="ECO:0000259" key="9">
    <source>
        <dbReference type="PROSITE" id="PS50975"/>
    </source>
</evidence>
<dbReference type="PROSITE" id="PS50975">
    <property type="entry name" value="ATP_GRASP"/>
    <property type="match status" value="1"/>
</dbReference>
<dbReference type="HAMAP" id="MF_01928">
    <property type="entry name" value="PurK"/>
    <property type="match status" value="1"/>
</dbReference>
<evidence type="ECO:0000256" key="5">
    <source>
        <dbReference type="ARBA" id="ARBA00022840"/>
    </source>
</evidence>
<comment type="cofactor">
    <cofactor evidence="2">
        <name>Mg(2+)</name>
        <dbReference type="ChEBI" id="CHEBI:18420"/>
    </cofactor>
</comment>
<keyword evidence="7 8" id="KW-0436">Ligase</keyword>
<feature type="binding site" evidence="7">
    <location>
        <position position="234"/>
    </location>
    <ligand>
        <name>ATP</name>
        <dbReference type="ChEBI" id="CHEBI:30616"/>
    </ligand>
</feature>
<keyword evidence="4 7" id="KW-0658">Purine biosynthesis</keyword>
<comment type="cofactor">
    <cofactor evidence="1">
        <name>Mn(2+)</name>
        <dbReference type="ChEBI" id="CHEBI:29035"/>
    </cofactor>
</comment>
<dbReference type="PANTHER" id="PTHR11609">
    <property type="entry name" value="PURINE BIOSYNTHESIS PROTEIN 6/7, PUR6/7"/>
    <property type="match status" value="1"/>
</dbReference>
<comment type="pathway">
    <text evidence="7 8">Purine metabolism; IMP biosynthesis via de novo pathway; 5-amino-1-(5-phospho-D-ribosyl)imidazole-4-carboxylate from 5-amino-1-(5-phospho-D-ribosyl)imidazole (N5-CAIR route): step 1/2.</text>
</comment>
<dbReference type="Pfam" id="PF02222">
    <property type="entry name" value="ATP-grasp"/>
    <property type="match status" value="1"/>
</dbReference>
<evidence type="ECO:0000256" key="4">
    <source>
        <dbReference type="ARBA" id="ARBA00022755"/>
    </source>
</evidence>
<dbReference type="InterPro" id="IPR013815">
    <property type="entry name" value="ATP_grasp_subdomain_1"/>
</dbReference>
<evidence type="ECO:0000313" key="10">
    <source>
        <dbReference type="EMBL" id="NLR19189.1"/>
    </source>
</evidence>
<keyword evidence="6" id="KW-0464">Manganese</keyword>
<dbReference type="InterPro" id="IPR040686">
    <property type="entry name" value="PurK_C"/>
</dbReference>
<keyword evidence="5 7" id="KW-0067">ATP-binding</keyword>
<comment type="function">
    <text evidence="8">Catalyzes the ATP-dependent conversion of 5-aminoimidazole ribonucleotide (AIR) and HCO(3)- to N5-carboxyaminoimidazole ribonucleotide (N5-CAIR).</text>
</comment>
<dbReference type="InterPro" id="IPR011054">
    <property type="entry name" value="Rudment_hybrid_motif"/>
</dbReference>
<dbReference type="InterPro" id="IPR003135">
    <property type="entry name" value="ATP-grasp_carboxylate-amine"/>
</dbReference>
<dbReference type="Proteomes" id="UP000763447">
    <property type="component" value="Unassembled WGS sequence"/>
</dbReference>
<dbReference type="InterPro" id="IPR054350">
    <property type="entry name" value="PurT/PurK_preATP-grasp"/>
</dbReference>
<dbReference type="InterPro" id="IPR011761">
    <property type="entry name" value="ATP-grasp"/>
</dbReference>
<dbReference type="Gene3D" id="3.30.1490.20">
    <property type="entry name" value="ATP-grasp fold, A domain"/>
    <property type="match status" value="1"/>
</dbReference>
<dbReference type="EC" id="6.3.4.18" evidence="7 8"/>
<accession>A0ABX1KZX0</accession>
<feature type="domain" description="ATP-grasp" evidence="9">
    <location>
        <begin position="132"/>
        <end position="318"/>
    </location>
</feature>
<dbReference type="InterPro" id="IPR005875">
    <property type="entry name" value="PurK"/>
</dbReference>
<dbReference type="SUPFAM" id="SSF52440">
    <property type="entry name" value="PreATP-grasp domain"/>
    <property type="match status" value="1"/>
</dbReference>
<feature type="binding site" evidence="7">
    <location>
        <position position="128"/>
    </location>
    <ligand>
        <name>ATP</name>
        <dbReference type="ChEBI" id="CHEBI:30616"/>
    </ligand>
</feature>
<keyword evidence="3 7" id="KW-0547">Nucleotide-binding</keyword>
<dbReference type="PANTHER" id="PTHR11609:SF5">
    <property type="entry name" value="PHOSPHORIBOSYLAMINOIMIDAZOLE CARBOXYLASE"/>
    <property type="match status" value="1"/>
</dbReference>
<keyword evidence="11" id="KW-1185">Reference proteome</keyword>
<dbReference type="Pfam" id="PF17769">
    <property type="entry name" value="PurK_C"/>
    <property type="match status" value="1"/>
</dbReference>
<name>A0ABX1KZX0_9LACO</name>
<dbReference type="SUPFAM" id="SSF56059">
    <property type="entry name" value="Glutathione synthetase ATP-binding domain-like"/>
    <property type="match status" value="1"/>
</dbReference>
<dbReference type="SUPFAM" id="SSF51246">
    <property type="entry name" value="Rudiment single hybrid motif"/>
    <property type="match status" value="1"/>
</dbReference>
<dbReference type="GO" id="GO:0034028">
    <property type="term" value="F:5-(carboxyamino)imidazole ribonucleotide synthase activity"/>
    <property type="evidence" value="ECO:0007669"/>
    <property type="project" value="UniProtKB-EC"/>
</dbReference>
<dbReference type="InterPro" id="IPR016185">
    <property type="entry name" value="PreATP-grasp_dom_sf"/>
</dbReference>
<gene>
    <name evidence="7 8 10" type="primary">purK</name>
    <name evidence="10" type="ORF">HC026_09720</name>
</gene>
<dbReference type="NCBIfam" id="NF004679">
    <property type="entry name" value="PRK06019.1-5"/>
    <property type="match status" value="1"/>
</dbReference>
<proteinExistence type="inferred from homology"/>
<evidence type="ECO:0000313" key="11">
    <source>
        <dbReference type="Proteomes" id="UP000763447"/>
    </source>
</evidence>
<comment type="caution">
    <text evidence="7">Lacks conserved residue(s) required for the propagation of feature annotation.</text>
</comment>
<sequence>MHNFRYFELVKQRRLLKVMTNYSSPVLPPATIGIIGGGQLGQMMALSAKSMGYKVGVLDPTDKAPAGQVADFQVVADYDDLEALTELANQSDVITYEFENVDQVALKKVKNLTRIPQGIELLTITSHRLREKTFCRHHGLPVTPFASVKTMEDLEAAVKKIGQPGLLKTVEGGYDGHGQFDIDDQTDWTMIENEINQTEWIYELKQNFVRELSIMVTRDGRGRVIAFPVSENRHQHHILHTSIIPAQTSDEVKRKAQSIASHTAEALDLRGVLGIELFELASGELMINELAPRPHNSGHYSIEACNISQFDAHIRSICGLSIPPIRQFEPAVMVNLLGDNLLVARADWPSHPEWHLHDYGKAEVRDSRKMGHITVTGPSIESLLASVSQFR</sequence>
<feature type="binding site" evidence="7">
    <location>
        <position position="168"/>
    </location>
    <ligand>
        <name>ATP</name>
        <dbReference type="ChEBI" id="CHEBI:30616"/>
    </ligand>
</feature>
<dbReference type="Gene3D" id="3.30.470.20">
    <property type="entry name" value="ATP-grasp fold, B domain"/>
    <property type="match status" value="1"/>
</dbReference>
<dbReference type="Pfam" id="PF22660">
    <property type="entry name" value="RS_preATP-grasp-like"/>
    <property type="match status" value="1"/>
</dbReference>
<protein>
    <recommendedName>
        <fullName evidence="7 8">N5-carboxyaminoimidazole ribonucleotide synthase</fullName>
        <shortName evidence="7 8">N5-CAIR synthase</shortName>
        <ecNumber evidence="7 8">6.3.4.18</ecNumber>
    </recommendedName>
    <alternativeName>
        <fullName evidence="7 8">5-(carboxyamino)imidazole ribonucleotide synthetase</fullName>
    </alternativeName>
</protein>
<comment type="subunit">
    <text evidence="7 8">Homodimer.</text>
</comment>
<feature type="binding site" evidence="7">
    <location>
        <begin position="173"/>
        <end position="179"/>
    </location>
    <ligand>
        <name>ATP</name>
        <dbReference type="ChEBI" id="CHEBI:30616"/>
    </ligand>
</feature>
<comment type="similarity">
    <text evidence="7 8">Belongs to the PurK/PurT family.</text>
</comment>
<feature type="binding site" evidence="7">
    <location>
        <position position="211"/>
    </location>
    <ligand>
        <name>ATP</name>
        <dbReference type="ChEBI" id="CHEBI:30616"/>
    </ligand>
</feature>
<dbReference type="NCBIfam" id="TIGR01161">
    <property type="entry name" value="purK"/>
    <property type="match status" value="1"/>
</dbReference>
<dbReference type="NCBIfam" id="NF004675">
    <property type="entry name" value="PRK06019.1-1"/>
    <property type="match status" value="1"/>
</dbReference>
<feature type="binding site" evidence="7">
    <location>
        <begin position="288"/>
        <end position="289"/>
    </location>
    <ligand>
        <name>ATP</name>
        <dbReference type="ChEBI" id="CHEBI:30616"/>
    </ligand>
</feature>
<reference evidence="10 11" key="1">
    <citation type="submission" date="2020-04" db="EMBL/GenBank/DDBJ databases">
        <title>A novel species of genus Lactobacillus that was isolated from fermented food Zha-chili.</title>
        <authorList>
            <person name="Zhang Z."/>
        </authorList>
    </citation>
    <scope>NUCLEOTIDE SEQUENCE [LARGE SCALE GENOMIC DNA]</scope>
    <source>
        <strain evidence="11">HBUAS51383</strain>
    </source>
</reference>
<evidence type="ECO:0000256" key="6">
    <source>
        <dbReference type="ARBA" id="ARBA00023211"/>
    </source>
</evidence>
<comment type="catalytic activity">
    <reaction evidence="7 8">
        <text>5-amino-1-(5-phospho-beta-D-ribosyl)imidazole + hydrogencarbonate + ATP = 5-carboxyamino-1-(5-phospho-D-ribosyl)imidazole + ADP + phosphate + 2 H(+)</text>
        <dbReference type="Rhea" id="RHEA:19317"/>
        <dbReference type="ChEBI" id="CHEBI:15378"/>
        <dbReference type="ChEBI" id="CHEBI:17544"/>
        <dbReference type="ChEBI" id="CHEBI:30616"/>
        <dbReference type="ChEBI" id="CHEBI:43474"/>
        <dbReference type="ChEBI" id="CHEBI:58730"/>
        <dbReference type="ChEBI" id="CHEBI:137981"/>
        <dbReference type="ChEBI" id="CHEBI:456216"/>
        <dbReference type="EC" id="6.3.4.18"/>
    </reaction>
</comment>
<comment type="function">
    <text evidence="7">Catalyzes the ATP-dependent conversion of 5-aminoimidazole ribonucleotide (AIR) and HCO(3)(-) to N5-carboxyaminoimidazole ribonucleotide (N5-CAIR).</text>
</comment>
<evidence type="ECO:0000256" key="8">
    <source>
        <dbReference type="RuleBase" id="RU361200"/>
    </source>
</evidence>
<evidence type="ECO:0000256" key="3">
    <source>
        <dbReference type="ARBA" id="ARBA00022741"/>
    </source>
</evidence>
<evidence type="ECO:0000256" key="1">
    <source>
        <dbReference type="ARBA" id="ARBA00001936"/>
    </source>
</evidence>
<dbReference type="Gene3D" id="3.40.50.20">
    <property type="match status" value="1"/>
</dbReference>
<dbReference type="NCBIfam" id="NF004676">
    <property type="entry name" value="PRK06019.1-2"/>
    <property type="match status" value="1"/>
</dbReference>
<organism evidence="10 11">
    <name type="scientific">Secundilactobacillus angelensis</name>
    <dbReference type="NCBI Taxonomy" id="2722706"/>
    <lineage>
        <taxon>Bacteria</taxon>
        <taxon>Bacillati</taxon>
        <taxon>Bacillota</taxon>
        <taxon>Bacilli</taxon>
        <taxon>Lactobacillales</taxon>
        <taxon>Lactobacillaceae</taxon>
        <taxon>Secundilactobacillus</taxon>
    </lineage>
</organism>
<evidence type="ECO:0000256" key="2">
    <source>
        <dbReference type="ARBA" id="ARBA00001946"/>
    </source>
</evidence>